<dbReference type="InterPro" id="IPR035959">
    <property type="entry name" value="RutC-like_sf"/>
</dbReference>
<reference evidence="2 3" key="1">
    <citation type="submission" date="2016-06" db="EMBL/GenBank/DDBJ databases">
        <authorList>
            <person name="Kjaerup R.B."/>
            <person name="Dalgaard T.S."/>
            <person name="Juul-Madsen H.R."/>
        </authorList>
    </citation>
    <scope>NUCLEOTIDE SEQUENCE [LARGE SCALE GENOMIC DNA]</scope>
    <source>
        <strain evidence="2 3">CECT 8886</strain>
    </source>
</reference>
<evidence type="ECO:0000313" key="3">
    <source>
        <dbReference type="Proteomes" id="UP000092544"/>
    </source>
</evidence>
<accession>A0A1A8TTT3</accession>
<proteinExistence type="inferred from homology"/>
<dbReference type="GO" id="GO:0005829">
    <property type="term" value="C:cytosol"/>
    <property type="evidence" value="ECO:0007669"/>
    <property type="project" value="TreeGrafter"/>
</dbReference>
<dbReference type="Pfam" id="PF01042">
    <property type="entry name" value="Ribonuc_L-PSP"/>
    <property type="match status" value="1"/>
</dbReference>
<dbReference type="InterPro" id="IPR006175">
    <property type="entry name" value="YjgF/YER057c/UK114"/>
</dbReference>
<dbReference type="InterPro" id="IPR006056">
    <property type="entry name" value="RidA"/>
</dbReference>
<dbReference type="Gene3D" id="3.30.1330.40">
    <property type="entry name" value="RutC-like"/>
    <property type="match status" value="1"/>
</dbReference>
<dbReference type="CDD" id="cd00448">
    <property type="entry name" value="YjgF_YER057c_UK114_family"/>
    <property type="match status" value="1"/>
</dbReference>
<evidence type="ECO:0000313" key="2">
    <source>
        <dbReference type="EMBL" id="SBS36905.1"/>
    </source>
</evidence>
<dbReference type="EC" id="3.5.4.-" evidence="2"/>
<sequence length="135" mass="14641">MLHSIETKLAPSESEICSQAIKSGSWVFLSGQIPLLVESNTLLDGSIEEQTAQVFRNLENIAKASGGSLSDVVKLTIYLKNMANLAEFNREMVKHFQDPLPARAVISVAALPMNAELEVEAIMMIADPAWALAVT</sequence>
<dbReference type="EMBL" id="FLOB01000015">
    <property type="protein sequence ID" value="SBS36905.1"/>
    <property type="molecule type" value="Genomic_DNA"/>
</dbReference>
<keyword evidence="3" id="KW-1185">Reference proteome</keyword>
<organism evidence="2 3">
    <name type="scientific">Marinomonas spartinae</name>
    <dbReference type="NCBI Taxonomy" id="1792290"/>
    <lineage>
        <taxon>Bacteria</taxon>
        <taxon>Pseudomonadati</taxon>
        <taxon>Pseudomonadota</taxon>
        <taxon>Gammaproteobacteria</taxon>
        <taxon>Oceanospirillales</taxon>
        <taxon>Oceanospirillaceae</taxon>
        <taxon>Marinomonas</taxon>
    </lineage>
</organism>
<protein>
    <submittedName>
        <fullName evidence="2">Enamine/imine deaminase</fullName>
        <ecNumber evidence="2">3.5.4.-</ecNumber>
    </submittedName>
</protein>
<dbReference type="GO" id="GO:0019239">
    <property type="term" value="F:deaminase activity"/>
    <property type="evidence" value="ECO:0007669"/>
    <property type="project" value="TreeGrafter"/>
</dbReference>
<keyword evidence="2" id="KW-0378">Hydrolase</keyword>
<dbReference type="RefSeq" id="WP_067019830.1">
    <property type="nucleotide sequence ID" value="NZ_FLOB01000015.1"/>
</dbReference>
<dbReference type="PANTHER" id="PTHR11803">
    <property type="entry name" value="2-IMINOBUTANOATE/2-IMINOPROPANOATE DEAMINASE RIDA"/>
    <property type="match status" value="1"/>
</dbReference>
<dbReference type="PANTHER" id="PTHR11803:SF39">
    <property type="entry name" value="2-IMINOBUTANOATE_2-IMINOPROPANOATE DEAMINASE"/>
    <property type="match status" value="1"/>
</dbReference>
<dbReference type="FunFam" id="3.30.1330.40:FF:000001">
    <property type="entry name" value="L-PSP family endoribonuclease"/>
    <property type="match status" value="1"/>
</dbReference>
<name>A0A1A8TTT3_9GAMM</name>
<dbReference type="SUPFAM" id="SSF55298">
    <property type="entry name" value="YjgF-like"/>
    <property type="match status" value="1"/>
</dbReference>
<comment type="similarity">
    <text evidence="1">Belongs to the RutC family.</text>
</comment>
<dbReference type="OrthoDB" id="9803101at2"/>
<evidence type="ECO:0000256" key="1">
    <source>
        <dbReference type="ARBA" id="ARBA00010552"/>
    </source>
</evidence>
<gene>
    <name evidence="2" type="primary">yabJ_4</name>
    <name evidence="2" type="ORF">MSP8886_03894</name>
</gene>
<dbReference type="NCBIfam" id="TIGR00004">
    <property type="entry name" value="Rid family detoxifying hydrolase"/>
    <property type="match status" value="1"/>
</dbReference>
<dbReference type="STRING" id="1792290.MSP8886_03894"/>
<dbReference type="Proteomes" id="UP000092544">
    <property type="component" value="Unassembled WGS sequence"/>
</dbReference>
<dbReference type="AlphaFoldDB" id="A0A1A8TTT3"/>